<dbReference type="Gene3D" id="3.30.420.40">
    <property type="match status" value="2"/>
</dbReference>
<dbReference type="InterPro" id="IPR002731">
    <property type="entry name" value="ATPase_BadF"/>
</dbReference>
<feature type="domain" description="ATPase BadF/BadG/BcrA/BcrD type" evidence="1">
    <location>
        <begin position="15"/>
        <end position="309"/>
    </location>
</feature>
<dbReference type="PANTHER" id="PTHR43190:SF3">
    <property type="entry name" value="N-ACETYL-D-GLUCOSAMINE KINASE"/>
    <property type="match status" value="1"/>
</dbReference>
<evidence type="ECO:0000313" key="3">
    <source>
        <dbReference type="Proteomes" id="UP001220456"/>
    </source>
</evidence>
<dbReference type="InterPro" id="IPR052519">
    <property type="entry name" value="Euk-type_GlcNAc_Kinase"/>
</dbReference>
<accession>A0ABT6CS15</accession>
<gene>
    <name evidence="2" type="ORF">P4U43_03640</name>
</gene>
<reference evidence="2 3" key="1">
    <citation type="journal article" date="2023" name="Int. J. Syst. Evol. Microbiol.">
        <title>Arthrobacter vasquezii sp. nov., isolated from a soil sample from Union Glacier, Antarctica.</title>
        <authorList>
            <person name="Valenzuela-Ibaceta F."/>
            <person name="Carrasco V."/>
            <person name="Lagos-Moraga S."/>
            <person name="Dietz-Vargas C."/>
            <person name="Navarro C.A."/>
            <person name="Perez-Donoso J.M."/>
        </authorList>
    </citation>
    <scope>NUCLEOTIDE SEQUENCE [LARGE SCALE GENOMIC DNA]</scope>
    <source>
        <strain evidence="2 3">EH-1B-1</strain>
    </source>
</reference>
<dbReference type="PANTHER" id="PTHR43190">
    <property type="entry name" value="N-ACETYL-D-GLUCOSAMINE KINASE"/>
    <property type="match status" value="1"/>
</dbReference>
<evidence type="ECO:0000259" key="1">
    <source>
        <dbReference type="Pfam" id="PF01869"/>
    </source>
</evidence>
<organism evidence="2 3">
    <name type="scientific">Arthrobacter vasquezii</name>
    <dbReference type="NCBI Taxonomy" id="2977629"/>
    <lineage>
        <taxon>Bacteria</taxon>
        <taxon>Bacillati</taxon>
        <taxon>Actinomycetota</taxon>
        <taxon>Actinomycetes</taxon>
        <taxon>Micrococcales</taxon>
        <taxon>Micrococcaceae</taxon>
        <taxon>Arthrobacter</taxon>
    </lineage>
</organism>
<dbReference type="InterPro" id="IPR043129">
    <property type="entry name" value="ATPase_NBD"/>
</dbReference>
<dbReference type="Pfam" id="PF01869">
    <property type="entry name" value="BcrAD_BadFG"/>
    <property type="match status" value="1"/>
</dbReference>
<name>A0ABT6CS15_9MICC</name>
<comment type="caution">
    <text evidence="2">The sequence shown here is derived from an EMBL/GenBank/DDBJ whole genome shotgun (WGS) entry which is preliminary data.</text>
</comment>
<dbReference type="RefSeq" id="WP_277357491.1">
    <property type="nucleotide sequence ID" value="NZ_JAROKN010000005.1"/>
</dbReference>
<dbReference type="EMBL" id="JAROKN010000005">
    <property type="protein sequence ID" value="MDF9276880.1"/>
    <property type="molecule type" value="Genomic_DNA"/>
</dbReference>
<evidence type="ECO:0000313" key="2">
    <source>
        <dbReference type="EMBL" id="MDF9276880.1"/>
    </source>
</evidence>
<protein>
    <submittedName>
        <fullName evidence="2">BadF/BadG/BcrA/BcrD ATPase family protein</fullName>
    </submittedName>
</protein>
<dbReference type="Proteomes" id="UP001220456">
    <property type="component" value="Unassembled WGS sequence"/>
</dbReference>
<proteinExistence type="predicted"/>
<keyword evidence="3" id="KW-1185">Reference proteome</keyword>
<dbReference type="SUPFAM" id="SSF53067">
    <property type="entry name" value="Actin-like ATPase domain"/>
    <property type="match status" value="2"/>
</dbReference>
<sequence>MGPLNQPGCPVVIAVDGGGSKTDLAVLSVEGEVVFHARGGGANPQTVGLDASVAVVRALAAEAMAVIGNRPLLQTNVYLAGMDLPVEIEKFSSAIAEDDWAGGAGGRRAFVDNDLFALLRAGTDSPDAVAVVCGTGINAVGVRADGRTARFPALGLLSGDWGGGGDLGAAALWHAARSEDGRGPRTSLTELVPAAFNLPSVREVIEAIHLGKIPARSVADLTPVLFTASTAGDDVAASVVDRQADEIVVLAVTALRRLDLLDAPVPVVLGGGVLAANDSRLLTRIRSGLEEQAPRTHLHLVTAPPIVGAGILALEVAGAEADALARARSALDSRSIPLQRNVRTTP</sequence>